<evidence type="ECO:0000256" key="8">
    <source>
        <dbReference type="ARBA" id="ARBA00022723"/>
    </source>
</evidence>
<keyword evidence="13" id="KW-0030">Aminoacyl-tRNA synthetase</keyword>
<evidence type="ECO:0000256" key="11">
    <source>
        <dbReference type="ARBA" id="ARBA00022840"/>
    </source>
</evidence>
<keyword evidence="7 16" id="KW-0436">Ligase</keyword>
<evidence type="ECO:0000256" key="5">
    <source>
        <dbReference type="ARBA" id="ARBA00014738"/>
    </source>
</evidence>
<comment type="cofactor">
    <cofactor evidence="1">
        <name>Zn(2+)</name>
        <dbReference type="ChEBI" id="CHEBI:29105"/>
    </cofactor>
</comment>
<dbReference type="PRINTS" id="PR00983">
    <property type="entry name" value="TRNASYNTHCYS"/>
</dbReference>
<comment type="caution">
    <text evidence="16">The sequence shown here is derived from an EMBL/GenBank/DDBJ whole genome shotgun (WGS) entry which is preliminary data.</text>
</comment>
<dbReference type="FunFam" id="3.40.50.620:FF:000009">
    <property type="entry name" value="Cysteine--tRNA ligase"/>
    <property type="match status" value="1"/>
</dbReference>
<dbReference type="CDD" id="cd00672">
    <property type="entry name" value="CysRS_core"/>
    <property type="match status" value="1"/>
</dbReference>
<dbReference type="NCBIfam" id="TIGR00435">
    <property type="entry name" value="cysS"/>
    <property type="match status" value="1"/>
</dbReference>
<dbReference type="GO" id="GO:0005829">
    <property type="term" value="C:cytosol"/>
    <property type="evidence" value="ECO:0007669"/>
    <property type="project" value="TreeGrafter"/>
</dbReference>
<organism evidence="16">
    <name type="scientific">bioreactor metagenome</name>
    <dbReference type="NCBI Taxonomy" id="1076179"/>
    <lineage>
        <taxon>unclassified sequences</taxon>
        <taxon>metagenomes</taxon>
        <taxon>ecological metagenomes</taxon>
    </lineage>
</organism>
<dbReference type="GO" id="GO:0005524">
    <property type="term" value="F:ATP binding"/>
    <property type="evidence" value="ECO:0007669"/>
    <property type="project" value="UniProtKB-KW"/>
</dbReference>
<sequence length="483" mass="54647">MLLYNTLGRKKEEFVPVHPGKANMYVCGITAYDLCHIGHARSALVFDVLVRQLRHTGLEVRFVRNFTDVDDKIINRANKEGRDWREVAQTYITAFHEDMDRLGVLRADEEPRATDFIPQIQAMCSTLVDSGKAYSTPSGDVYFRVRAYEPYGKLSGRSLDDLLSGARVAPGEEKEDPLDFALWKAAKPGEPFWESPWGKGRPGWHIECSAMSQPYLPLDIHGGGQDLIFPHHENEIAQSEAACACSLARYWVHNGFVQVNAEKMSKSLGNFKTIRDILENYLPETLRFFLLGKHYRSPIDFTADSMDEAEKAQHRVYTALHEAGKALARDKWKKTPLPQEMAEEWAALPKAFDAALEDDINTAQALGQVFAQVRLVNRLLEDKALRSAEAGRDLLQEFLARAQEWDKRLGLFGQAPQTFLADLRGQRATRGKIDVARVEELMLARQEARASKDFARSDSLRQEILDLGVSVRDTPEGQVWDLE</sequence>
<comment type="similarity">
    <text evidence="3">Belongs to the class-I aminoacyl-tRNA synthetase family.</text>
</comment>
<dbReference type="InterPro" id="IPR015803">
    <property type="entry name" value="Cys-tRNA-ligase"/>
</dbReference>
<dbReference type="EC" id="6.1.1.16" evidence="4"/>
<keyword evidence="6" id="KW-0963">Cytoplasm</keyword>
<dbReference type="Pfam" id="PF23493">
    <property type="entry name" value="CysS_C"/>
    <property type="match status" value="1"/>
</dbReference>
<dbReference type="SMART" id="SM00840">
    <property type="entry name" value="DALR_2"/>
    <property type="match status" value="1"/>
</dbReference>
<dbReference type="InterPro" id="IPR056411">
    <property type="entry name" value="CysS_C"/>
</dbReference>
<evidence type="ECO:0000256" key="2">
    <source>
        <dbReference type="ARBA" id="ARBA00004496"/>
    </source>
</evidence>
<dbReference type="SUPFAM" id="SSF47323">
    <property type="entry name" value="Anticodon-binding domain of a subclass of class I aminoacyl-tRNA synthetases"/>
    <property type="match status" value="1"/>
</dbReference>
<proteinExistence type="inferred from homology"/>
<dbReference type="InterPro" id="IPR015273">
    <property type="entry name" value="Cys-tRNA-synt_Ia_DALR"/>
</dbReference>
<dbReference type="SUPFAM" id="SSF52374">
    <property type="entry name" value="Nucleotidylyl transferase"/>
    <property type="match status" value="1"/>
</dbReference>
<dbReference type="InterPro" id="IPR024909">
    <property type="entry name" value="Cys-tRNA/MSH_ligase"/>
</dbReference>
<evidence type="ECO:0000256" key="9">
    <source>
        <dbReference type="ARBA" id="ARBA00022741"/>
    </source>
</evidence>
<accession>A0A644V203</accession>
<keyword evidence="12" id="KW-0648">Protein biosynthesis</keyword>
<dbReference type="PANTHER" id="PTHR10890">
    <property type="entry name" value="CYSTEINYL-TRNA SYNTHETASE"/>
    <property type="match status" value="1"/>
</dbReference>
<evidence type="ECO:0000256" key="14">
    <source>
        <dbReference type="ARBA" id="ARBA00031499"/>
    </source>
</evidence>
<dbReference type="Pfam" id="PF01406">
    <property type="entry name" value="tRNA-synt_1e"/>
    <property type="match status" value="1"/>
</dbReference>
<keyword evidence="9" id="KW-0547">Nucleotide-binding</keyword>
<evidence type="ECO:0000256" key="10">
    <source>
        <dbReference type="ARBA" id="ARBA00022833"/>
    </source>
</evidence>
<dbReference type="InterPro" id="IPR014729">
    <property type="entry name" value="Rossmann-like_a/b/a_fold"/>
</dbReference>
<evidence type="ECO:0000256" key="1">
    <source>
        <dbReference type="ARBA" id="ARBA00001947"/>
    </source>
</evidence>
<evidence type="ECO:0000256" key="4">
    <source>
        <dbReference type="ARBA" id="ARBA00012832"/>
    </source>
</evidence>
<keyword evidence="10" id="KW-0862">Zinc</keyword>
<keyword evidence="8" id="KW-0479">Metal-binding</keyword>
<protein>
    <recommendedName>
        <fullName evidence="5">Cysteine--tRNA ligase</fullName>
        <ecNumber evidence="4">6.1.1.16</ecNumber>
    </recommendedName>
    <alternativeName>
        <fullName evidence="14">Cysteinyl-tRNA synthetase</fullName>
    </alternativeName>
</protein>
<dbReference type="GO" id="GO:0004817">
    <property type="term" value="F:cysteine-tRNA ligase activity"/>
    <property type="evidence" value="ECO:0007669"/>
    <property type="project" value="UniProtKB-EC"/>
</dbReference>
<dbReference type="InterPro" id="IPR032678">
    <property type="entry name" value="tRNA-synt_1_cat_dom"/>
</dbReference>
<dbReference type="GO" id="GO:0006423">
    <property type="term" value="P:cysteinyl-tRNA aminoacylation"/>
    <property type="evidence" value="ECO:0007669"/>
    <property type="project" value="InterPro"/>
</dbReference>
<gene>
    <name evidence="16" type="primary">cysS_11</name>
    <name evidence="16" type="ORF">SDC9_31022</name>
</gene>
<dbReference type="InterPro" id="IPR009080">
    <property type="entry name" value="tRNAsynth_Ia_anticodon-bd"/>
</dbReference>
<evidence type="ECO:0000259" key="15">
    <source>
        <dbReference type="SMART" id="SM00840"/>
    </source>
</evidence>
<evidence type="ECO:0000256" key="13">
    <source>
        <dbReference type="ARBA" id="ARBA00023146"/>
    </source>
</evidence>
<evidence type="ECO:0000256" key="7">
    <source>
        <dbReference type="ARBA" id="ARBA00022598"/>
    </source>
</evidence>
<evidence type="ECO:0000256" key="3">
    <source>
        <dbReference type="ARBA" id="ARBA00005594"/>
    </source>
</evidence>
<dbReference type="AlphaFoldDB" id="A0A644V203"/>
<evidence type="ECO:0000313" key="16">
    <source>
        <dbReference type="EMBL" id="MPL85055.1"/>
    </source>
</evidence>
<dbReference type="Gene3D" id="3.40.50.620">
    <property type="entry name" value="HUPs"/>
    <property type="match status" value="1"/>
</dbReference>
<dbReference type="HAMAP" id="MF_00041">
    <property type="entry name" value="Cys_tRNA_synth"/>
    <property type="match status" value="1"/>
</dbReference>
<dbReference type="PANTHER" id="PTHR10890:SF3">
    <property type="entry name" value="CYSTEINE--TRNA LIGASE, CYTOPLASMIC"/>
    <property type="match status" value="1"/>
</dbReference>
<dbReference type="EMBL" id="VSSQ01000199">
    <property type="protein sequence ID" value="MPL85055.1"/>
    <property type="molecule type" value="Genomic_DNA"/>
</dbReference>
<dbReference type="Pfam" id="PF09190">
    <property type="entry name" value="DALR_2"/>
    <property type="match status" value="1"/>
</dbReference>
<feature type="domain" description="Cysteinyl-tRNA synthetase class Ia DALR" evidence="15">
    <location>
        <begin position="351"/>
        <end position="420"/>
    </location>
</feature>
<dbReference type="Gene3D" id="1.20.120.1910">
    <property type="entry name" value="Cysteine-tRNA ligase, C-terminal anti-codon recognition domain"/>
    <property type="match status" value="1"/>
</dbReference>
<comment type="subcellular location">
    <subcellularLocation>
        <location evidence="2">Cytoplasm</location>
    </subcellularLocation>
</comment>
<reference evidence="16" key="1">
    <citation type="submission" date="2019-08" db="EMBL/GenBank/DDBJ databases">
        <authorList>
            <person name="Kucharzyk K."/>
            <person name="Murdoch R.W."/>
            <person name="Higgins S."/>
            <person name="Loffler F."/>
        </authorList>
    </citation>
    <scope>NUCLEOTIDE SEQUENCE</scope>
</reference>
<evidence type="ECO:0000256" key="12">
    <source>
        <dbReference type="ARBA" id="ARBA00022917"/>
    </source>
</evidence>
<dbReference type="GO" id="GO:0046872">
    <property type="term" value="F:metal ion binding"/>
    <property type="evidence" value="ECO:0007669"/>
    <property type="project" value="UniProtKB-KW"/>
</dbReference>
<keyword evidence="11" id="KW-0067">ATP-binding</keyword>
<name>A0A644V203_9ZZZZ</name>
<evidence type="ECO:0000256" key="6">
    <source>
        <dbReference type="ARBA" id="ARBA00022490"/>
    </source>
</evidence>